<evidence type="ECO:0000256" key="1">
    <source>
        <dbReference type="SAM" id="MobiDB-lite"/>
    </source>
</evidence>
<gene>
    <name evidence="2" type="ORF">Anapl_16271</name>
</gene>
<evidence type="ECO:0000313" key="3">
    <source>
        <dbReference type="Proteomes" id="UP000296049"/>
    </source>
</evidence>
<sequence length="163" mass="18271">MLFSGLALTLGTPQTSNTRQTEEEQLTPQSSRGWDWEGKGHSKVVITKELRQALHKGGPSGAHLRSEFATRVGRSEETAFRKHIETIYPASYKSTIERLNREHRVHRILIKTTERSCSGSQGEVHSPEESPQDRFLRGTMHEDLENKAADPQPVAIVGRPSFG</sequence>
<feature type="region of interest" description="Disordered" evidence="1">
    <location>
        <begin position="8"/>
        <end position="34"/>
    </location>
</feature>
<proteinExistence type="predicted"/>
<dbReference type="EMBL" id="KB743635">
    <property type="protein sequence ID" value="EOA97664.1"/>
    <property type="molecule type" value="Genomic_DNA"/>
</dbReference>
<dbReference type="Proteomes" id="UP000296049">
    <property type="component" value="Unassembled WGS sequence"/>
</dbReference>
<feature type="region of interest" description="Disordered" evidence="1">
    <location>
        <begin position="115"/>
        <end position="136"/>
    </location>
</feature>
<name>R0L893_ANAPL</name>
<dbReference type="AlphaFoldDB" id="R0L893"/>
<organism evidence="2 3">
    <name type="scientific">Anas platyrhynchos</name>
    <name type="common">Mallard</name>
    <name type="synonym">Anas boschas</name>
    <dbReference type="NCBI Taxonomy" id="8839"/>
    <lineage>
        <taxon>Eukaryota</taxon>
        <taxon>Metazoa</taxon>
        <taxon>Chordata</taxon>
        <taxon>Craniata</taxon>
        <taxon>Vertebrata</taxon>
        <taxon>Euteleostomi</taxon>
        <taxon>Archelosauria</taxon>
        <taxon>Archosauria</taxon>
        <taxon>Dinosauria</taxon>
        <taxon>Saurischia</taxon>
        <taxon>Theropoda</taxon>
        <taxon>Coelurosauria</taxon>
        <taxon>Aves</taxon>
        <taxon>Neognathae</taxon>
        <taxon>Galloanserae</taxon>
        <taxon>Anseriformes</taxon>
        <taxon>Anatidae</taxon>
        <taxon>Anatinae</taxon>
        <taxon>Anas</taxon>
    </lineage>
</organism>
<feature type="compositionally biased region" description="Basic and acidic residues" evidence="1">
    <location>
        <begin position="125"/>
        <end position="136"/>
    </location>
</feature>
<protein>
    <submittedName>
        <fullName evidence="2">Uncharacterized protein</fullName>
    </submittedName>
</protein>
<reference evidence="3" key="1">
    <citation type="journal article" date="2013" name="Nat. Genet.">
        <title>The duck genome and transcriptome provide insight into an avian influenza virus reservoir species.</title>
        <authorList>
            <person name="Huang Y."/>
            <person name="Li Y."/>
            <person name="Burt D.W."/>
            <person name="Chen H."/>
            <person name="Zhang Y."/>
            <person name="Qian W."/>
            <person name="Kim H."/>
            <person name="Gan S."/>
            <person name="Zhao Y."/>
            <person name="Li J."/>
            <person name="Yi K."/>
            <person name="Feng H."/>
            <person name="Zhu P."/>
            <person name="Li B."/>
            <person name="Liu Q."/>
            <person name="Fairley S."/>
            <person name="Magor K.E."/>
            <person name="Du Z."/>
            <person name="Hu X."/>
            <person name="Goodman L."/>
            <person name="Tafer H."/>
            <person name="Vignal A."/>
            <person name="Lee T."/>
            <person name="Kim K.W."/>
            <person name="Sheng Z."/>
            <person name="An Y."/>
            <person name="Searle S."/>
            <person name="Herrero J."/>
            <person name="Groenen M.A."/>
            <person name="Crooijmans R.P."/>
            <person name="Faraut T."/>
            <person name="Cai Q."/>
            <person name="Webster R.G."/>
            <person name="Aldridge J.R."/>
            <person name="Warren W.C."/>
            <person name="Bartschat S."/>
            <person name="Kehr S."/>
            <person name="Marz M."/>
            <person name="Stadler P.F."/>
            <person name="Smith J."/>
            <person name="Kraus R.H."/>
            <person name="Zhao Y."/>
            <person name="Ren L."/>
            <person name="Fei J."/>
            <person name="Morisson M."/>
            <person name="Kaiser P."/>
            <person name="Griffin D.K."/>
            <person name="Rao M."/>
            <person name="Pitel F."/>
            <person name="Wang J."/>
            <person name="Li N."/>
        </authorList>
    </citation>
    <scope>NUCLEOTIDE SEQUENCE [LARGE SCALE GENOMIC DNA]</scope>
</reference>
<evidence type="ECO:0000313" key="2">
    <source>
        <dbReference type="EMBL" id="EOA97664.1"/>
    </source>
</evidence>
<keyword evidence="3" id="KW-1185">Reference proteome</keyword>
<accession>R0L893</accession>
<feature type="region of interest" description="Disordered" evidence="1">
    <location>
        <begin position="144"/>
        <end position="163"/>
    </location>
</feature>